<dbReference type="Gene3D" id="3.40.190.10">
    <property type="entry name" value="Periplasmic binding protein-like II"/>
    <property type="match status" value="2"/>
</dbReference>
<evidence type="ECO:0000256" key="3">
    <source>
        <dbReference type="ARBA" id="ARBA00022448"/>
    </source>
</evidence>
<accession>A0A1H1SB38</accession>
<reference evidence="6 7" key="1">
    <citation type="submission" date="2016-10" db="EMBL/GenBank/DDBJ databases">
        <authorList>
            <person name="de Groot N.N."/>
        </authorList>
    </citation>
    <scope>NUCLEOTIDE SEQUENCE [LARGE SCALE GENOMIC DNA]</scope>
    <source>
        <strain evidence="6 7">DSM 45434</strain>
    </source>
</reference>
<dbReference type="eggNOG" id="COG1653">
    <property type="taxonomic scope" value="Bacteria"/>
</dbReference>
<dbReference type="InterPro" id="IPR006059">
    <property type="entry name" value="SBP"/>
</dbReference>
<evidence type="ECO:0000313" key="7">
    <source>
        <dbReference type="Proteomes" id="UP000182237"/>
    </source>
</evidence>
<dbReference type="OrthoDB" id="4393730at2"/>
<proteinExistence type="inferred from homology"/>
<evidence type="ECO:0000256" key="1">
    <source>
        <dbReference type="ARBA" id="ARBA00004196"/>
    </source>
</evidence>
<keyword evidence="4 5" id="KW-0732">Signal</keyword>
<dbReference type="RefSeq" id="WP_019194321.1">
    <property type="nucleotide sequence ID" value="NZ_LT629765.1"/>
</dbReference>
<dbReference type="PANTHER" id="PTHR43649">
    <property type="entry name" value="ARABINOSE-BINDING PROTEIN-RELATED"/>
    <property type="match status" value="1"/>
</dbReference>
<dbReference type="Pfam" id="PF13416">
    <property type="entry name" value="SBP_bac_8"/>
    <property type="match status" value="1"/>
</dbReference>
<dbReference type="EMBL" id="LT629765">
    <property type="protein sequence ID" value="SDS44539.1"/>
    <property type="molecule type" value="Genomic_DNA"/>
</dbReference>
<dbReference type="SUPFAM" id="SSF53850">
    <property type="entry name" value="Periplasmic binding protein-like II"/>
    <property type="match status" value="1"/>
</dbReference>
<protein>
    <submittedName>
        <fullName evidence="6">sn-glycerol 3-phosphate transport system substrate-binding protein</fullName>
    </submittedName>
</protein>
<dbReference type="STRING" id="1203190.GCA_000312345_01506"/>
<dbReference type="PROSITE" id="PS51257">
    <property type="entry name" value="PROKAR_LIPOPROTEIN"/>
    <property type="match status" value="1"/>
</dbReference>
<keyword evidence="3" id="KW-0813">Transport</keyword>
<feature type="chain" id="PRO_5039333145" evidence="5">
    <location>
        <begin position="24"/>
        <end position="442"/>
    </location>
</feature>
<dbReference type="GO" id="GO:0030313">
    <property type="term" value="C:cell envelope"/>
    <property type="evidence" value="ECO:0007669"/>
    <property type="project" value="UniProtKB-SubCell"/>
</dbReference>
<dbReference type="Proteomes" id="UP000182237">
    <property type="component" value="Chromosome I"/>
</dbReference>
<sequence>MKKYARILSMATVATLTATSLTACGNGGDTPTNADGAVVVDFWHSSSGAAGQTLQELVDQFNEEHKGEIEILASYQGDYGDSISKFVASVQTGDLPALLQANDVQTRYLKDSGLALPAQDLAEEDESYDFSVLIPAVANYYTMDDKVFSMPAMVSQPALFTNDTLLAEAGVDPESLTTLDGLLDAVEQIHEATGRAGLTFHQSGWYMEQTMSMLGNEFCLPENGVGAEQPTEFDLTNPELVSTWTRIGELYDSGAIHNPGNDGSAATGAFLSQEAAIQMNSSSNYGNVAEANLDWDWSIRSLPRDTAEAGAVPGGNSLWAIAEGTSEEEQAAAWEFMKFIGSDESQMTIFQETGYLPTTSSAAENLTDLTPQHESLLDQLTSTPVNTVTAGCHSGALNDARTSYGEAMSTIANGANADEALQTAKEGADQSITSYNERAGNQ</sequence>
<evidence type="ECO:0000256" key="2">
    <source>
        <dbReference type="ARBA" id="ARBA00008520"/>
    </source>
</evidence>
<evidence type="ECO:0000256" key="5">
    <source>
        <dbReference type="SAM" id="SignalP"/>
    </source>
</evidence>
<dbReference type="PANTHER" id="PTHR43649:SF31">
    <property type="entry name" value="SN-GLYCEROL-3-PHOSPHATE-BINDING PERIPLASMIC PROTEIN UGPB"/>
    <property type="match status" value="1"/>
</dbReference>
<organism evidence="6 7">
    <name type="scientific">Corynebacterium timonense</name>
    <dbReference type="NCBI Taxonomy" id="441500"/>
    <lineage>
        <taxon>Bacteria</taxon>
        <taxon>Bacillati</taxon>
        <taxon>Actinomycetota</taxon>
        <taxon>Actinomycetes</taxon>
        <taxon>Mycobacteriales</taxon>
        <taxon>Corynebacteriaceae</taxon>
        <taxon>Corynebacterium</taxon>
    </lineage>
</organism>
<feature type="signal peptide" evidence="5">
    <location>
        <begin position="1"/>
        <end position="23"/>
    </location>
</feature>
<dbReference type="AlphaFoldDB" id="A0A1H1SB38"/>
<name>A0A1H1SB38_9CORY</name>
<gene>
    <name evidence="6" type="ORF">SAMN04488539_1691</name>
</gene>
<dbReference type="InterPro" id="IPR050490">
    <property type="entry name" value="Bact_solute-bd_prot1"/>
</dbReference>
<evidence type="ECO:0000313" key="6">
    <source>
        <dbReference type="EMBL" id="SDS44539.1"/>
    </source>
</evidence>
<comment type="subcellular location">
    <subcellularLocation>
        <location evidence="1">Cell envelope</location>
    </subcellularLocation>
</comment>
<comment type="similarity">
    <text evidence="2">Belongs to the bacterial solute-binding protein 1 family.</text>
</comment>
<evidence type="ECO:0000256" key="4">
    <source>
        <dbReference type="ARBA" id="ARBA00022729"/>
    </source>
</evidence>
<keyword evidence="7" id="KW-1185">Reference proteome</keyword>